<accession>A0ABM0MDI8</accession>
<comment type="similarity">
    <text evidence="5">Belongs to the G-protein coupled receptor 1 family.</text>
</comment>
<evidence type="ECO:0000256" key="3">
    <source>
        <dbReference type="ARBA" id="ARBA00022989"/>
    </source>
</evidence>
<dbReference type="CDD" id="cd00637">
    <property type="entry name" value="7tm_classA_rhodopsin-like"/>
    <property type="match status" value="1"/>
</dbReference>
<proteinExistence type="inferred from homology"/>
<feature type="transmembrane region" description="Helical" evidence="6">
    <location>
        <begin position="193"/>
        <end position="215"/>
    </location>
</feature>
<evidence type="ECO:0000256" key="6">
    <source>
        <dbReference type="SAM" id="Phobius"/>
    </source>
</evidence>
<name>A0ABM0MDI8_SACKO</name>
<keyword evidence="3 6" id="KW-1133">Transmembrane helix</keyword>
<keyword evidence="2 5" id="KW-0812">Transmembrane</keyword>
<feature type="domain" description="G-protein coupled receptors family 1 profile" evidence="7">
    <location>
        <begin position="49"/>
        <end position="304"/>
    </location>
</feature>
<dbReference type="PROSITE" id="PS00237">
    <property type="entry name" value="G_PROTEIN_RECEP_F1_1"/>
    <property type="match status" value="1"/>
</dbReference>
<dbReference type="InterPro" id="IPR000276">
    <property type="entry name" value="GPCR_Rhodpsn"/>
</dbReference>
<keyword evidence="5" id="KW-0297">G-protein coupled receptor</keyword>
<sequence length="486" mass="54279">MNITYSISNLTNNTSDVSSGPEDTGWINGLHPFWEKIFYISVVTVGVIGNTLVIVVFCSVKNLRCLTNIFIVSLAATDLFTCVVMIPLKLTGGWIISGVIGDMLCRLIFSEFPLWTACNASVGHLTAITLERYWAIIYPFKYESTFNRKTVALTILTIWMIAIILNSYFLYVFHVSPDEVCILEWPSVALQRVVGISCFIVTLIIPTTAMLFAYLRIIRSLRIDAREIQSIFGNGSPGMEKLTARRNVIRMLCIVVISFSICYIPNQTIFLIYNLGVAVDFNGVYYNITVCLVVSNSCMNPIIYAFRNSSFRKDNVHTKLGITIRKNNVDAISKYHKDIFNDIRTIKEKLGICNTAETAPVSTGSDKMDSKQDGFIIKLIAPVIEAHNGNTVIAVNYGDHNDYVSMSDNNTTIDDYVTQHSSRQRRRNSSYAEAVINGSTNWLAAPKQTKSHSAHPQRVLSHYFGICHYFGTVSIMSSLGGGSKAY</sequence>
<keyword evidence="8" id="KW-1185">Reference proteome</keyword>
<feature type="transmembrane region" description="Helical" evidence="6">
    <location>
        <begin position="151"/>
        <end position="173"/>
    </location>
</feature>
<dbReference type="InterPro" id="IPR017452">
    <property type="entry name" value="GPCR_Rhodpsn_7TM"/>
</dbReference>
<evidence type="ECO:0000259" key="7">
    <source>
        <dbReference type="PROSITE" id="PS50262"/>
    </source>
</evidence>
<dbReference type="RefSeq" id="XP_006818079.1">
    <property type="nucleotide sequence ID" value="XM_006818016.1"/>
</dbReference>
<dbReference type="PANTHER" id="PTHR45698:SF1">
    <property type="entry name" value="TRACE AMINE-ASSOCIATED RECEPTOR 13C-LIKE"/>
    <property type="match status" value="1"/>
</dbReference>
<dbReference type="SUPFAM" id="SSF81321">
    <property type="entry name" value="Family A G protein-coupled receptor-like"/>
    <property type="match status" value="1"/>
</dbReference>
<dbReference type="Proteomes" id="UP000694865">
    <property type="component" value="Unplaced"/>
</dbReference>
<dbReference type="PRINTS" id="PR00237">
    <property type="entry name" value="GPCRRHODOPSN"/>
</dbReference>
<evidence type="ECO:0000256" key="2">
    <source>
        <dbReference type="ARBA" id="ARBA00022692"/>
    </source>
</evidence>
<evidence type="ECO:0000313" key="9">
    <source>
        <dbReference type="RefSeq" id="XP_006818079.1"/>
    </source>
</evidence>
<keyword evidence="4 6" id="KW-0472">Membrane</keyword>
<dbReference type="SMART" id="SM01381">
    <property type="entry name" value="7TM_GPCR_Srsx"/>
    <property type="match status" value="1"/>
</dbReference>
<feature type="transmembrane region" description="Helical" evidence="6">
    <location>
        <begin position="248"/>
        <end position="273"/>
    </location>
</feature>
<gene>
    <name evidence="9" type="primary">LOC102803261</name>
</gene>
<dbReference type="Pfam" id="PF00001">
    <property type="entry name" value="7tm_1"/>
    <property type="match status" value="1"/>
</dbReference>
<feature type="transmembrane region" description="Helical" evidence="6">
    <location>
        <begin position="285"/>
        <end position="306"/>
    </location>
</feature>
<dbReference type="PANTHER" id="PTHR45698">
    <property type="entry name" value="TRACE AMINE-ASSOCIATED RECEPTOR 19N-RELATED"/>
    <property type="match status" value="1"/>
</dbReference>
<dbReference type="PROSITE" id="PS50262">
    <property type="entry name" value="G_PROTEIN_RECEP_F1_2"/>
    <property type="match status" value="1"/>
</dbReference>
<feature type="transmembrane region" description="Helical" evidence="6">
    <location>
        <begin position="37"/>
        <end position="58"/>
    </location>
</feature>
<dbReference type="Gene3D" id="1.20.1070.10">
    <property type="entry name" value="Rhodopsin 7-helix transmembrane proteins"/>
    <property type="match status" value="1"/>
</dbReference>
<evidence type="ECO:0000256" key="1">
    <source>
        <dbReference type="ARBA" id="ARBA00004370"/>
    </source>
</evidence>
<reference evidence="9" key="1">
    <citation type="submission" date="2025-08" db="UniProtKB">
        <authorList>
            <consortium name="RefSeq"/>
        </authorList>
    </citation>
    <scope>IDENTIFICATION</scope>
    <source>
        <tissue evidence="9">Testes</tissue>
    </source>
</reference>
<keyword evidence="5" id="KW-0675">Receptor</keyword>
<dbReference type="GeneID" id="102803261"/>
<evidence type="ECO:0000313" key="8">
    <source>
        <dbReference type="Proteomes" id="UP000694865"/>
    </source>
</evidence>
<organism evidence="8 9">
    <name type="scientific">Saccoglossus kowalevskii</name>
    <name type="common">Acorn worm</name>
    <dbReference type="NCBI Taxonomy" id="10224"/>
    <lineage>
        <taxon>Eukaryota</taxon>
        <taxon>Metazoa</taxon>
        <taxon>Hemichordata</taxon>
        <taxon>Enteropneusta</taxon>
        <taxon>Harrimaniidae</taxon>
        <taxon>Saccoglossus</taxon>
    </lineage>
</organism>
<comment type="subcellular location">
    <subcellularLocation>
        <location evidence="1">Membrane</location>
    </subcellularLocation>
</comment>
<keyword evidence="5" id="KW-0807">Transducer</keyword>
<feature type="transmembrane region" description="Helical" evidence="6">
    <location>
        <begin position="65"/>
        <end position="86"/>
    </location>
</feature>
<evidence type="ECO:0000256" key="4">
    <source>
        <dbReference type="ARBA" id="ARBA00023136"/>
    </source>
</evidence>
<evidence type="ECO:0000256" key="5">
    <source>
        <dbReference type="RuleBase" id="RU000688"/>
    </source>
</evidence>
<protein>
    <submittedName>
        <fullName evidence="9">G-protein coupled receptor 54-like</fullName>
    </submittedName>
</protein>